<organism evidence="1 2">
    <name type="scientific">Galbibacter marinus</name>
    <dbReference type="NCBI Taxonomy" id="555500"/>
    <lineage>
        <taxon>Bacteria</taxon>
        <taxon>Pseudomonadati</taxon>
        <taxon>Bacteroidota</taxon>
        <taxon>Flavobacteriia</taxon>
        <taxon>Flavobacteriales</taxon>
        <taxon>Flavobacteriaceae</taxon>
        <taxon>Galbibacter</taxon>
    </lineage>
</organism>
<dbReference type="AlphaFoldDB" id="K2P712"/>
<dbReference type="PATRIC" id="fig|555500.3.peg.232"/>
<protein>
    <submittedName>
        <fullName evidence="1">Membrane protein</fullName>
    </submittedName>
</protein>
<dbReference type="Proteomes" id="UP000007364">
    <property type="component" value="Unassembled WGS sequence"/>
</dbReference>
<evidence type="ECO:0000313" key="2">
    <source>
        <dbReference type="Proteomes" id="UP000007364"/>
    </source>
</evidence>
<dbReference type="eggNOG" id="COG2885">
    <property type="taxonomic scope" value="Bacteria"/>
</dbReference>
<comment type="caution">
    <text evidence="1">The sequence shown here is derived from an EMBL/GenBank/DDBJ whole genome shotgun (WGS) entry which is preliminary data.</text>
</comment>
<proteinExistence type="predicted"/>
<name>K2P712_9FLAO</name>
<evidence type="ECO:0000313" key="1">
    <source>
        <dbReference type="EMBL" id="EKF56768.1"/>
    </source>
</evidence>
<dbReference type="STRING" id="555500.I215_01100"/>
<sequence>MIENLLVTLLCIDKLLKLMKKYIAIVLMTAGLYTQAQEMTLPTFTQYLADNEFVISPVYAGIGDYVKIRGNALTQWVGIKDAPDTQTLVGDVRLGQKSGVGGLIYNDKNGNTRQMGARVSFAHHLTLNNQEDRFLSFGISYNINQFRLEAKDFDTDGDGTPGVNDPGITDNRSTTNHNFDVGVLLRSGGFFASLNASNILNKQLDLFAINEPNTLRNYYLYTGYRYKKKITSRFEWEPSVFYQLFESDGRSSTDVNMKMRFWDFEDYYWAGISYRFLNDQFFTPLNIGPMMGMKKGAFYFAYSYQLITNEIQAYSTGTHMITLGVDIFQGISNCRCMMR</sequence>
<dbReference type="NCBIfam" id="TIGR03519">
    <property type="entry name" value="T9SS_PorP_fam"/>
    <property type="match status" value="1"/>
</dbReference>
<accession>K2P712</accession>
<reference evidence="1 2" key="1">
    <citation type="journal article" date="2012" name="J. Bacteriol.">
        <title>Genome Sequence of Galbibacter marinum Type Strain ck-I2-15.</title>
        <authorList>
            <person name="Lai Q."/>
            <person name="Li C."/>
            <person name="Shao Z."/>
        </authorList>
    </citation>
    <scope>NUCLEOTIDE SEQUENCE [LARGE SCALE GENOMIC DNA]</scope>
    <source>
        <strain evidence="2">ck-I2-15</strain>
    </source>
</reference>
<dbReference type="EMBL" id="AMSG01000001">
    <property type="protein sequence ID" value="EKF56768.1"/>
    <property type="molecule type" value="Genomic_DNA"/>
</dbReference>
<dbReference type="Pfam" id="PF11751">
    <property type="entry name" value="PorP_SprF"/>
    <property type="match status" value="1"/>
</dbReference>
<gene>
    <name evidence="1" type="ORF">I215_01100</name>
</gene>
<dbReference type="InterPro" id="IPR019861">
    <property type="entry name" value="PorP/SprF_Bacteroidetes"/>
</dbReference>
<keyword evidence="2" id="KW-1185">Reference proteome</keyword>